<comment type="caution">
    <text evidence="1">The sequence shown here is derived from an EMBL/GenBank/DDBJ whole genome shotgun (WGS) entry which is preliminary data.</text>
</comment>
<name>F9WA90_TRYCI</name>
<proteinExistence type="predicted"/>
<organism evidence="1 2">
    <name type="scientific">Trypanosoma congolense (strain IL3000)</name>
    <dbReference type="NCBI Taxonomy" id="1068625"/>
    <lineage>
        <taxon>Eukaryota</taxon>
        <taxon>Discoba</taxon>
        <taxon>Euglenozoa</taxon>
        <taxon>Kinetoplastea</taxon>
        <taxon>Metakinetoplastina</taxon>
        <taxon>Trypanosomatida</taxon>
        <taxon>Trypanosomatidae</taxon>
        <taxon>Trypanosoma</taxon>
        <taxon>Nannomonas</taxon>
    </lineage>
</organism>
<reference evidence="2" key="1">
    <citation type="submission" date="2011-07" db="EMBL/GenBank/DDBJ databases">
        <title>Divergent evolution of antigenic variation in African trypanosomes.</title>
        <authorList>
            <person name="Jackson A.P."/>
            <person name="Berry A."/>
            <person name="Allison H.C."/>
            <person name="Burton P."/>
            <person name="Anderson J."/>
            <person name="Aslett M."/>
            <person name="Brown R."/>
            <person name="Corton N."/>
            <person name="Harris D."/>
            <person name="Hauser H."/>
            <person name="Gamble J."/>
            <person name="Gilderthorp R."/>
            <person name="McQuillan J."/>
            <person name="Quail M.A."/>
            <person name="Sanders M."/>
            <person name="Van Tonder A."/>
            <person name="Ginger M.L."/>
            <person name="Donelson J.E."/>
            <person name="Field M.C."/>
            <person name="Barry J.D."/>
            <person name="Berriman M."/>
            <person name="Hertz-Fowler C."/>
        </authorList>
    </citation>
    <scope>NUCLEOTIDE SEQUENCE [LARGE SCALE GENOMIC DNA]</scope>
    <source>
        <strain evidence="2">IL3000</strain>
    </source>
</reference>
<dbReference type="AlphaFoldDB" id="F9WA90"/>
<evidence type="ECO:0000313" key="2">
    <source>
        <dbReference type="Proteomes" id="UP000000702"/>
    </source>
</evidence>
<keyword evidence="2" id="KW-1185">Reference proteome</keyword>
<reference evidence="1 2" key="2">
    <citation type="journal article" date="2012" name="Proc. Natl. Acad. Sci. U.S.A.">
        <title>Antigenic diversity is generated by distinct evolutionary mechanisms in African trypanosome species.</title>
        <authorList>
            <person name="Jackson A.P."/>
            <person name="Berry A."/>
            <person name="Aslett M."/>
            <person name="Allison H.C."/>
            <person name="Burton P."/>
            <person name="Vavrova-Anderson J."/>
            <person name="Brown R."/>
            <person name="Browne H."/>
            <person name="Corton N."/>
            <person name="Hauser H."/>
            <person name="Gamble J."/>
            <person name="Gilderthorp R."/>
            <person name="Marcello L."/>
            <person name="McQuillan J."/>
            <person name="Otto T.D."/>
            <person name="Quail M.A."/>
            <person name="Sanders M.J."/>
            <person name="van Tonder A."/>
            <person name="Ginger M.L."/>
            <person name="Field M.C."/>
            <person name="Barry J.D."/>
            <person name="Hertz-Fowler C."/>
            <person name="Berriman M."/>
        </authorList>
    </citation>
    <scope>NUCLEOTIDE SEQUENCE [LARGE SCALE GENOMIC DNA]</scope>
    <source>
        <strain evidence="1 2">IL3000</strain>
    </source>
</reference>
<protein>
    <submittedName>
        <fullName evidence="1">WGS project CAEQ00000000 data, annotated contig 1949</fullName>
    </submittedName>
</protein>
<evidence type="ECO:0000313" key="1">
    <source>
        <dbReference type="EMBL" id="CCD14146.1"/>
    </source>
</evidence>
<dbReference type="Proteomes" id="UP000000702">
    <property type="component" value="Unassembled WGS sequence"/>
</dbReference>
<dbReference type="EMBL" id="CAEQ01001407">
    <property type="protein sequence ID" value="CCD14146.1"/>
    <property type="molecule type" value="Genomic_DNA"/>
</dbReference>
<accession>F9WA90</accession>
<gene>
    <name evidence="1" type="ORF">TCIL3000_0_48060</name>
</gene>
<sequence>MRNLTKRLCIYLSVAAPACFIPQTFKPQTFKPEKKGGVAREVHLWWVGPFLASVLLLSHQLSEFTETKMPIRKALSCHTVIWCRALVGPPGLSTDPLHPTAPSPVGLWHLSGSCGLRSHPPHTHWRLTTAGQTMARVAGNLHSPGGLLVTSLFSTAVLLSEDSLVGQEESQTYSLKLWSTPSFTIATSFTTSQLGSSLYKPCAK</sequence>
<dbReference type="VEuPathDB" id="TriTrypDB:TcIL3000_0_48060"/>